<evidence type="ECO:0000256" key="6">
    <source>
        <dbReference type="ARBA" id="ARBA00022989"/>
    </source>
</evidence>
<organism evidence="8">
    <name type="scientific">Cladocopium goreaui</name>
    <dbReference type="NCBI Taxonomy" id="2562237"/>
    <lineage>
        <taxon>Eukaryota</taxon>
        <taxon>Sar</taxon>
        <taxon>Alveolata</taxon>
        <taxon>Dinophyceae</taxon>
        <taxon>Suessiales</taxon>
        <taxon>Symbiodiniaceae</taxon>
        <taxon>Cladocopium</taxon>
    </lineage>
</organism>
<protein>
    <recommendedName>
        <fullName evidence="11">Glycosyltransferase family 92 protein</fullName>
    </recommendedName>
</protein>
<dbReference type="Proteomes" id="UP001152797">
    <property type="component" value="Unassembled WGS sequence"/>
</dbReference>
<reference evidence="8" key="1">
    <citation type="submission" date="2022-10" db="EMBL/GenBank/DDBJ databases">
        <authorList>
            <person name="Chen Y."/>
            <person name="Dougan E. K."/>
            <person name="Chan C."/>
            <person name="Rhodes N."/>
            <person name="Thang M."/>
        </authorList>
    </citation>
    <scope>NUCLEOTIDE SEQUENCE</scope>
</reference>
<evidence type="ECO:0000256" key="2">
    <source>
        <dbReference type="ARBA" id="ARBA00007647"/>
    </source>
</evidence>
<evidence type="ECO:0000256" key="3">
    <source>
        <dbReference type="ARBA" id="ARBA00022676"/>
    </source>
</evidence>
<reference evidence="9" key="2">
    <citation type="submission" date="2024-04" db="EMBL/GenBank/DDBJ databases">
        <authorList>
            <person name="Chen Y."/>
            <person name="Shah S."/>
            <person name="Dougan E. K."/>
            <person name="Thang M."/>
            <person name="Chan C."/>
        </authorList>
    </citation>
    <scope>NUCLEOTIDE SEQUENCE [LARGE SCALE GENOMIC DNA]</scope>
</reference>
<evidence type="ECO:0000256" key="5">
    <source>
        <dbReference type="ARBA" id="ARBA00022692"/>
    </source>
</evidence>
<keyword evidence="5" id="KW-0812">Transmembrane</keyword>
<keyword evidence="6" id="KW-1133">Transmembrane helix</keyword>
<keyword evidence="10" id="KW-1185">Reference proteome</keyword>
<evidence type="ECO:0000256" key="1">
    <source>
        <dbReference type="ARBA" id="ARBA00004167"/>
    </source>
</evidence>
<comment type="subcellular location">
    <subcellularLocation>
        <location evidence="1">Membrane</location>
        <topology evidence="1">Single-pass membrane protein</topology>
    </subcellularLocation>
</comment>
<dbReference type="AlphaFoldDB" id="A0A9P1DPP7"/>
<dbReference type="GO" id="GO:0005737">
    <property type="term" value="C:cytoplasm"/>
    <property type="evidence" value="ECO:0007669"/>
    <property type="project" value="TreeGrafter"/>
</dbReference>
<dbReference type="PANTHER" id="PTHR21461">
    <property type="entry name" value="GLYCOSYLTRANSFERASE FAMILY 92 PROTEIN"/>
    <property type="match status" value="1"/>
</dbReference>
<dbReference type="GO" id="GO:0016020">
    <property type="term" value="C:membrane"/>
    <property type="evidence" value="ECO:0007669"/>
    <property type="project" value="UniProtKB-SubCell"/>
</dbReference>
<dbReference type="EMBL" id="CAMXCT020005857">
    <property type="protein sequence ID" value="CAL1166800.1"/>
    <property type="molecule type" value="Genomic_DNA"/>
</dbReference>
<evidence type="ECO:0008006" key="11">
    <source>
        <dbReference type="Google" id="ProtNLM"/>
    </source>
</evidence>
<dbReference type="EMBL" id="CAMXCT030005857">
    <property type="protein sequence ID" value="CAL4800737.1"/>
    <property type="molecule type" value="Genomic_DNA"/>
</dbReference>
<comment type="caution">
    <text evidence="8">The sequence shown here is derived from an EMBL/GenBank/DDBJ whole genome shotgun (WGS) entry which is preliminary data.</text>
</comment>
<keyword evidence="4" id="KW-0808">Transferase</keyword>
<dbReference type="InterPro" id="IPR008166">
    <property type="entry name" value="Glyco_transf_92"/>
</dbReference>
<evidence type="ECO:0000313" key="10">
    <source>
        <dbReference type="Proteomes" id="UP001152797"/>
    </source>
</evidence>
<name>A0A9P1DPP7_9DINO</name>
<accession>A0A9P1DPP7</accession>
<sequence length="266" mass="30432">MLFSYVISRKKTNISRGLRFFLKTATESILGIIVAEQKNGLLQQYHTAACLRDAWPDDKIGLRQLPQWMEFHLRDGIEHFLFYTVNLDSDILVDLYEPYIKSGVATRVHFNKERVGTSLSSFALDVRAAILGDCLYRFKNHATWILPSIDIDEYINMKDGSVFEGGKVPEDYLGLSWDAIVKKQGPQPNTVRSMEFNIFRFALVQPGQLEISSVLREPRVQPLCPKFVVNPELVRHDLRAVHVLEEWHAELGPLRHLGRSSLPTPS</sequence>
<dbReference type="GO" id="GO:0016757">
    <property type="term" value="F:glycosyltransferase activity"/>
    <property type="evidence" value="ECO:0007669"/>
    <property type="project" value="UniProtKB-KW"/>
</dbReference>
<evidence type="ECO:0000313" key="9">
    <source>
        <dbReference type="EMBL" id="CAL1166800.1"/>
    </source>
</evidence>
<evidence type="ECO:0000313" key="8">
    <source>
        <dbReference type="EMBL" id="CAI4013425.1"/>
    </source>
</evidence>
<keyword evidence="7" id="KW-0472">Membrane</keyword>
<proteinExistence type="inferred from homology"/>
<gene>
    <name evidence="8" type="ORF">C1SCF055_LOCUS38396</name>
</gene>
<dbReference type="Pfam" id="PF01697">
    <property type="entry name" value="Glyco_transf_92"/>
    <property type="match status" value="1"/>
</dbReference>
<dbReference type="PANTHER" id="PTHR21461:SF69">
    <property type="entry name" value="GLYCOSYLTRANSFERASE FAMILY 92 PROTEIN"/>
    <property type="match status" value="1"/>
</dbReference>
<dbReference type="EMBL" id="CAMXCT010005857">
    <property type="protein sequence ID" value="CAI4013425.1"/>
    <property type="molecule type" value="Genomic_DNA"/>
</dbReference>
<evidence type="ECO:0000256" key="7">
    <source>
        <dbReference type="ARBA" id="ARBA00023136"/>
    </source>
</evidence>
<comment type="similarity">
    <text evidence="2">Belongs to the glycosyltransferase 92 family.</text>
</comment>
<keyword evidence="3" id="KW-0328">Glycosyltransferase</keyword>
<dbReference type="OrthoDB" id="407163at2759"/>
<evidence type="ECO:0000256" key="4">
    <source>
        <dbReference type="ARBA" id="ARBA00022679"/>
    </source>
</evidence>